<gene>
    <name evidence="1" type="ORF">PoMZ_11783</name>
</gene>
<evidence type="ECO:0000313" key="1">
    <source>
        <dbReference type="EMBL" id="QBZ62894.1"/>
    </source>
</evidence>
<organism evidence="1 2">
    <name type="scientific">Pyricularia oryzae</name>
    <name type="common">Rice blast fungus</name>
    <name type="synonym">Magnaporthe oryzae</name>
    <dbReference type="NCBI Taxonomy" id="318829"/>
    <lineage>
        <taxon>Eukaryota</taxon>
        <taxon>Fungi</taxon>
        <taxon>Dikarya</taxon>
        <taxon>Ascomycota</taxon>
        <taxon>Pezizomycotina</taxon>
        <taxon>Sordariomycetes</taxon>
        <taxon>Sordariomycetidae</taxon>
        <taxon>Magnaporthales</taxon>
        <taxon>Pyriculariaceae</taxon>
        <taxon>Pyricularia</taxon>
    </lineage>
</organism>
<sequence>MPTTTLAVVSRIPINLIGSFYALIMSELPNRLYVDNTTVNQQVGFQNPSVIDQKAFLRVVFQVLDAVASREIREVQNTVGYDVVCNHGFQFSVVERVKPTSDLVHRFVVWQQDRDVLQRLEQARQLSLLDQRPEPIKVLAEPGRFREAVRQNEVLVQDSTRNGSRGPAPSSLTAAPRVTFVRNGGFRMEWAISPPSSFNRASPEAYTPGKKWYFMTPLAISGSTAPRSMPQFVRYSNAASVMAKRVEFLVASKSASRSSLISMSCSAESDPWLARTCRSDLAARQGTRTRVASVFACMPWGEWTMEN</sequence>
<accession>A0A4P7NL88</accession>
<dbReference type="AlphaFoldDB" id="A0A4P7NL88"/>
<name>A0A4P7NL88_PYROR</name>
<dbReference type="Proteomes" id="UP000294847">
    <property type="component" value="Chromosome 5"/>
</dbReference>
<dbReference type="EMBL" id="CP034208">
    <property type="protein sequence ID" value="QBZ62894.1"/>
    <property type="molecule type" value="Genomic_DNA"/>
</dbReference>
<protein>
    <submittedName>
        <fullName evidence="1">Uncharacterized protein</fullName>
    </submittedName>
</protein>
<reference evidence="1 2" key="1">
    <citation type="journal article" date="2019" name="Mol. Biol. Evol.">
        <title>Blast fungal genomes show frequent chromosomal changes, gene gains and losses, and effector gene turnover.</title>
        <authorList>
            <person name="Gomez Luciano L.B."/>
            <person name="Jason Tsai I."/>
            <person name="Chuma I."/>
            <person name="Tosa Y."/>
            <person name="Chen Y.H."/>
            <person name="Li J.Y."/>
            <person name="Li M.Y."/>
            <person name="Jade Lu M.Y."/>
            <person name="Nakayashiki H."/>
            <person name="Li W.H."/>
        </authorList>
    </citation>
    <scope>NUCLEOTIDE SEQUENCE [LARGE SCALE GENOMIC DNA]</scope>
    <source>
        <strain evidence="1">MZ5-1-6</strain>
    </source>
</reference>
<proteinExistence type="predicted"/>
<evidence type="ECO:0000313" key="2">
    <source>
        <dbReference type="Proteomes" id="UP000294847"/>
    </source>
</evidence>